<accession>A0A5S9PC30</accession>
<proteinExistence type="predicted"/>
<keyword evidence="1" id="KW-0732">Signal</keyword>
<sequence length="195" mass="21870">MLSGRVQRFAPFAFIFLLICSANVSASWLACPQQLTPPFVELEKTSLLDPDQQFYDYKTKNYAGSIAIFHGGGMRAMPILEGIELPVTETSDLRKIADAFEVRVLQDAMFQKTTRLLEVQATGAKASGYVFEAMFEHEGVRRYSYYGLWLEVNPAGLKVIRLAIDNHDGKQRSMNKNALEQLLLASARLCQLNAD</sequence>
<reference evidence="2 3" key="1">
    <citation type="submission" date="2019-11" db="EMBL/GenBank/DDBJ databases">
        <authorList>
            <person name="Holert J."/>
        </authorList>
    </citation>
    <scope>NUCLEOTIDE SEQUENCE [LARGE SCALE GENOMIC DNA]</scope>
    <source>
        <strain evidence="2">BC5_2</strain>
    </source>
</reference>
<dbReference type="EMBL" id="CACSII010000009">
    <property type="protein sequence ID" value="CAA0101398.1"/>
    <property type="molecule type" value="Genomic_DNA"/>
</dbReference>
<feature type="chain" id="PRO_5030138014" description="Methanolan biosynthesis EpsI domain-containing protein" evidence="1">
    <location>
        <begin position="27"/>
        <end position="195"/>
    </location>
</feature>
<organism evidence="2 3">
    <name type="scientific">BD1-7 clade bacterium</name>
    <dbReference type="NCBI Taxonomy" id="2029982"/>
    <lineage>
        <taxon>Bacteria</taxon>
        <taxon>Pseudomonadati</taxon>
        <taxon>Pseudomonadota</taxon>
        <taxon>Gammaproteobacteria</taxon>
        <taxon>Cellvibrionales</taxon>
        <taxon>Spongiibacteraceae</taxon>
        <taxon>BD1-7 clade</taxon>
    </lineage>
</organism>
<name>A0A5S9PC30_9GAMM</name>
<evidence type="ECO:0000313" key="2">
    <source>
        <dbReference type="EMBL" id="CAA0101398.1"/>
    </source>
</evidence>
<evidence type="ECO:0000256" key="1">
    <source>
        <dbReference type="SAM" id="SignalP"/>
    </source>
</evidence>
<protein>
    <recommendedName>
        <fullName evidence="4">Methanolan biosynthesis EpsI domain-containing protein</fullName>
    </recommendedName>
</protein>
<dbReference type="PROSITE" id="PS51257">
    <property type="entry name" value="PROKAR_LIPOPROTEIN"/>
    <property type="match status" value="1"/>
</dbReference>
<dbReference type="AlphaFoldDB" id="A0A5S9PC30"/>
<gene>
    <name evidence="2" type="ORF">DPBNPPHM_03903</name>
</gene>
<feature type="signal peptide" evidence="1">
    <location>
        <begin position="1"/>
        <end position="26"/>
    </location>
</feature>
<evidence type="ECO:0000313" key="3">
    <source>
        <dbReference type="Proteomes" id="UP000434580"/>
    </source>
</evidence>
<evidence type="ECO:0008006" key="4">
    <source>
        <dbReference type="Google" id="ProtNLM"/>
    </source>
</evidence>
<dbReference type="Proteomes" id="UP000434580">
    <property type="component" value="Unassembled WGS sequence"/>
</dbReference>